<evidence type="ECO:0000313" key="3">
    <source>
        <dbReference type="Proteomes" id="UP000298493"/>
    </source>
</evidence>
<proteinExistence type="predicted"/>
<evidence type="ECO:0000256" key="1">
    <source>
        <dbReference type="SAM" id="MobiDB-lite"/>
    </source>
</evidence>
<name>A0A4Z1P8J5_9PEZI</name>
<evidence type="ECO:0000313" key="2">
    <source>
        <dbReference type="EMBL" id="TID18454.1"/>
    </source>
</evidence>
<protein>
    <submittedName>
        <fullName evidence="2">Uncharacterized protein</fullName>
    </submittedName>
</protein>
<comment type="caution">
    <text evidence="2">The sequence shown here is derived from an EMBL/GenBank/DDBJ whole genome shotgun (WGS) entry which is preliminary data.</text>
</comment>
<dbReference type="AlphaFoldDB" id="A0A4Z1P8J5"/>
<reference evidence="2 3" key="1">
    <citation type="submission" date="2019-04" db="EMBL/GenBank/DDBJ databases">
        <title>High contiguity whole genome sequence and gene annotation resource for two Venturia nashicola isolates.</title>
        <authorList>
            <person name="Prokchorchik M."/>
            <person name="Won K."/>
            <person name="Lee Y."/>
            <person name="Choi E.D."/>
            <person name="Segonzac C."/>
            <person name="Sohn K.H."/>
        </authorList>
    </citation>
    <scope>NUCLEOTIDE SEQUENCE [LARGE SCALE GENOMIC DNA]</scope>
    <source>
        <strain evidence="2 3">PRI2</strain>
    </source>
</reference>
<accession>A0A4Z1P8J5</accession>
<sequence length="285" mass="31466">MISRPHYSPCCWVHLWRLRGSAKSTICFDGDSDSDDEMVGLSATMDGQRETMQIPLSMADRCVSPGNHEKSKVCRLSWQFQHHRKRIRMFIKKVAEKGGLVTKKGILVTTRIEVVSMPVPSPTLQHHTFLCQHTVTSLDLNTGDGPASPRSVSRLMMSPPSSYTVDAQAGAERGKMRRHSLPFTSSLPFTAKMTNGVARSRAGSHHDGGTSVLGLEAEWTQCLDRAKVRSSISCGTLESEEKEKEVGGQGVDRVTGKRRVPWGIGGRFGGRLGFGKRVRRMVKAF</sequence>
<dbReference type="OrthoDB" id="10400554at2759"/>
<keyword evidence="3" id="KW-1185">Reference proteome</keyword>
<dbReference type="Proteomes" id="UP000298493">
    <property type="component" value="Unassembled WGS sequence"/>
</dbReference>
<gene>
    <name evidence="2" type="ORF">E6O75_ATG06530</name>
</gene>
<organism evidence="2 3">
    <name type="scientific">Venturia nashicola</name>
    <dbReference type="NCBI Taxonomy" id="86259"/>
    <lineage>
        <taxon>Eukaryota</taxon>
        <taxon>Fungi</taxon>
        <taxon>Dikarya</taxon>
        <taxon>Ascomycota</taxon>
        <taxon>Pezizomycotina</taxon>
        <taxon>Dothideomycetes</taxon>
        <taxon>Pleosporomycetidae</taxon>
        <taxon>Venturiales</taxon>
        <taxon>Venturiaceae</taxon>
        <taxon>Venturia</taxon>
    </lineage>
</organism>
<feature type="region of interest" description="Disordered" evidence="1">
    <location>
        <begin position="140"/>
        <end position="165"/>
    </location>
</feature>
<dbReference type="EMBL" id="SNSC02000014">
    <property type="protein sequence ID" value="TID18454.1"/>
    <property type="molecule type" value="Genomic_DNA"/>
</dbReference>